<protein>
    <submittedName>
        <fullName evidence="4">Uncharacterized protein</fullName>
    </submittedName>
</protein>
<dbReference type="InterPro" id="IPR036770">
    <property type="entry name" value="Ankyrin_rpt-contain_sf"/>
</dbReference>
<keyword evidence="2 3" id="KW-0040">ANK repeat</keyword>
<keyword evidence="1" id="KW-0677">Repeat</keyword>
<evidence type="ECO:0000256" key="3">
    <source>
        <dbReference type="PROSITE-ProRule" id="PRU00023"/>
    </source>
</evidence>
<feature type="repeat" description="ANK" evidence="3">
    <location>
        <begin position="535"/>
        <end position="557"/>
    </location>
</feature>
<dbReference type="SUPFAM" id="SSF48403">
    <property type="entry name" value="Ankyrin repeat"/>
    <property type="match status" value="2"/>
</dbReference>
<feature type="repeat" description="ANK" evidence="3">
    <location>
        <begin position="638"/>
        <end position="659"/>
    </location>
</feature>
<feature type="repeat" description="ANK" evidence="3">
    <location>
        <begin position="501"/>
        <end position="534"/>
    </location>
</feature>
<evidence type="ECO:0000256" key="1">
    <source>
        <dbReference type="ARBA" id="ARBA00022737"/>
    </source>
</evidence>
<dbReference type="PROSITE" id="PS50088">
    <property type="entry name" value="ANK_REPEAT"/>
    <property type="match status" value="7"/>
</dbReference>
<comment type="caution">
    <text evidence="4">The sequence shown here is derived from an EMBL/GenBank/DDBJ whole genome shotgun (WGS) entry which is preliminary data.</text>
</comment>
<evidence type="ECO:0000313" key="4">
    <source>
        <dbReference type="EMBL" id="OHT03977.1"/>
    </source>
</evidence>
<dbReference type="Proteomes" id="UP000179807">
    <property type="component" value="Unassembled WGS sequence"/>
</dbReference>
<keyword evidence="5" id="KW-1185">Reference proteome</keyword>
<gene>
    <name evidence="4" type="ORF">TRFO_28638</name>
</gene>
<accession>A0A1J4JXU4</accession>
<evidence type="ECO:0000256" key="2">
    <source>
        <dbReference type="ARBA" id="ARBA00023043"/>
    </source>
</evidence>
<dbReference type="PANTHER" id="PTHR24161:SF121">
    <property type="entry name" value="M-PHASE PHOSPHOPROTEIN 8"/>
    <property type="match status" value="1"/>
</dbReference>
<dbReference type="VEuPathDB" id="TrichDB:TRFO_28638"/>
<dbReference type="Gene3D" id="1.25.40.20">
    <property type="entry name" value="Ankyrin repeat-containing domain"/>
    <property type="match status" value="4"/>
</dbReference>
<dbReference type="Pfam" id="PF12796">
    <property type="entry name" value="Ank_2"/>
    <property type="match status" value="3"/>
</dbReference>
<feature type="repeat" description="ANK" evidence="3">
    <location>
        <begin position="467"/>
        <end position="489"/>
    </location>
</feature>
<feature type="repeat" description="ANK" evidence="3">
    <location>
        <begin position="399"/>
        <end position="421"/>
    </location>
</feature>
<organism evidence="4 5">
    <name type="scientific">Tritrichomonas foetus</name>
    <dbReference type="NCBI Taxonomy" id="1144522"/>
    <lineage>
        <taxon>Eukaryota</taxon>
        <taxon>Metamonada</taxon>
        <taxon>Parabasalia</taxon>
        <taxon>Tritrichomonadida</taxon>
        <taxon>Tritrichomonadidae</taxon>
        <taxon>Tritrichomonas</taxon>
    </lineage>
</organism>
<dbReference type="OrthoDB" id="1577640at2759"/>
<dbReference type="PANTHER" id="PTHR24161">
    <property type="entry name" value="ANK_REP_REGION DOMAIN-CONTAINING PROTEIN-RELATED"/>
    <property type="match status" value="1"/>
</dbReference>
<dbReference type="SMART" id="SM00248">
    <property type="entry name" value="ANK"/>
    <property type="match status" value="13"/>
</dbReference>
<name>A0A1J4JXU4_9EUKA</name>
<reference evidence="4" key="1">
    <citation type="submission" date="2016-10" db="EMBL/GenBank/DDBJ databases">
        <authorList>
            <person name="Benchimol M."/>
            <person name="Almeida L.G."/>
            <person name="Vasconcelos A.T."/>
            <person name="Perreira-Neves A."/>
            <person name="Rosa I.A."/>
            <person name="Tasca T."/>
            <person name="Bogo M.R."/>
            <person name="de Souza W."/>
        </authorList>
    </citation>
    <scope>NUCLEOTIDE SEQUENCE [LARGE SCALE GENOMIC DNA]</scope>
    <source>
        <strain evidence="4">K</strain>
    </source>
</reference>
<feature type="repeat" description="ANK" evidence="3">
    <location>
        <begin position="672"/>
        <end position="705"/>
    </location>
</feature>
<evidence type="ECO:0000313" key="5">
    <source>
        <dbReference type="Proteomes" id="UP000179807"/>
    </source>
</evidence>
<feature type="repeat" description="ANK" evidence="3">
    <location>
        <begin position="366"/>
        <end position="398"/>
    </location>
</feature>
<dbReference type="GeneID" id="94841001"/>
<dbReference type="InterPro" id="IPR002110">
    <property type="entry name" value="Ankyrin_rpt"/>
</dbReference>
<dbReference type="EMBL" id="MLAK01000810">
    <property type="protein sequence ID" value="OHT03977.1"/>
    <property type="molecule type" value="Genomic_DNA"/>
</dbReference>
<dbReference type="RefSeq" id="XP_068357113.1">
    <property type="nucleotide sequence ID" value="XM_068506297.1"/>
</dbReference>
<dbReference type="Pfam" id="PF00023">
    <property type="entry name" value="Ank"/>
    <property type="match status" value="1"/>
</dbReference>
<proteinExistence type="predicted"/>
<dbReference type="AlphaFoldDB" id="A0A1J4JXU4"/>
<dbReference type="PROSITE" id="PS50297">
    <property type="entry name" value="ANK_REP_REGION"/>
    <property type="match status" value="7"/>
</dbReference>
<sequence length="728" mass="82111">MSKLTPLSEQEINSLVFLQSQLINVNVDNFNNTETTLANSLWCSKSELIPQLVHNIIVTSIYRPYSNDTLAKLLNSIAKAMPARNDFTSHLLTTLLETILKRSFKPLRGPTMSLLMYLTLEGFFTIKEITSRIKTYKNSSFEEICFNVFVWLAPEIEKEDNDFFHDSIRVCEKMKENFETLYPTVQRFLFDLPKLRENDWQNLIQRRSATIKIFSSIFKHNDIENLMQLSFHPQFNPLQKVAQSIYETSFVVSNMPTLVEFAAFCGSIDCFEFLMEKGADPTDTDMFGKTLQEFAVCGGNLEIINELNDNEFDCSEFYHLKARFFHDVKDEVSEKILLAASYSNNIKVIHNCLEKGINVDTFDEDNKKTPLIIASCFGHLDTIKLLLAKGANINHQDKDGLSPLQHASQNGYADIVEILLSFDNIDVNSKHKFDMDSLHWACQKGHLEIVKMLLNTHKVDINGVDDENWTPVHWAVQNGHDEILQLLLSQPGIKINVHQKDEMTPLHFAATTGNLSALKMLLAVDGIEVDTVDNGGLTPLHWACQNGKANIVKHLISVDKRSSVNKLDEEGWAPIHWAAQNDHSDVILELSKSDVIDLNIKNGQNMTPLLIASLNSATEALKVLLTLEKVDLEAKDETGKTALHLASRNGDLPILSILLADERINKNSKQNNGMTPLHLAVANNHVEAVELLVNAKGVDINVEDDDKTTPLQAATIMNYTEIEQLLKK</sequence>